<dbReference type="CDD" id="cd16653">
    <property type="entry name" value="RING-like_Rtf2"/>
    <property type="match status" value="1"/>
</dbReference>
<dbReference type="InterPro" id="IPR006735">
    <property type="entry name" value="Rtf2"/>
</dbReference>
<sequence>MGCDGGTIPRRDELVKTKKKPEAKDKDSERSFEWRCCALTQQPLQNPIVICGLGRLYNKLSMIEGLLNKAAMPKETSHIKSLKDIKQLNLTPNPTYQEHETKERGANLGPSPFICPVIGLEMTGKFRFVAIWTCGCVFSERALKQINTNICHKCEKSFETDDVVVINGNEEDLIIMRERMAKRQLKQKKIKEKKIKVEPEQSNKVDDVEKEEKKVIKVEKFATPIMPTAGPSNVGKRPGKLHESAIDTKKMKSEYSVAKDPQVSDVYKSLFTSHQSEKEQNRAHWITYNPFYN</sequence>
<feature type="region of interest" description="Disordered" evidence="4">
    <location>
        <begin position="1"/>
        <end position="26"/>
    </location>
</feature>
<proteinExistence type="inferred from homology"/>
<dbReference type="InterPro" id="IPR027799">
    <property type="entry name" value="Rtf2_RING-finger"/>
</dbReference>
<protein>
    <recommendedName>
        <fullName evidence="2">Replication termination factor 2</fullName>
    </recommendedName>
    <alternativeName>
        <fullName evidence="3">Replication termination factor 2 domain-containing protein 1</fullName>
    </alternativeName>
</protein>
<reference evidence="5 6" key="1">
    <citation type="journal article" date="2021" name="BMC Biol.">
        <title>Horizontally acquired antibacterial genes associated with adaptive radiation of ladybird beetles.</title>
        <authorList>
            <person name="Li H.S."/>
            <person name="Tang X.F."/>
            <person name="Huang Y.H."/>
            <person name="Xu Z.Y."/>
            <person name="Chen M.L."/>
            <person name="Du X.Y."/>
            <person name="Qiu B.Y."/>
            <person name="Chen P.T."/>
            <person name="Zhang W."/>
            <person name="Slipinski A."/>
            <person name="Escalona H.E."/>
            <person name="Waterhouse R.M."/>
            <person name="Zwick A."/>
            <person name="Pang H."/>
        </authorList>
    </citation>
    <scope>NUCLEOTIDE SEQUENCE [LARGE SCALE GENOMIC DNA]</scope>
    <source>
        <strain evidence="5">SYSU2018</strain>
    </source>
</reference>
<gene>
    <name evidence="5" type="ORF">HHI36_020953</name>
</gene>
<evidence type="ECO:0000256" key="1">
    <source>
        <dbReference type="ARBA" id="ARBA00009885"/>
    </source>
</evidence>
<dbReference type="AlphaFoldDB" id="A0ABD2NCM7"/>
<dbReference type="Proteomes" id="UP001516400">
    <property type="component" value="Unassembled WGS sequence"/>
</dbReference>
<dbReference type="PANTHER" id="PTHR12775">
    <property type="entry name" value="PROTEIN C20ORF43 HOMOLOG"/>
    <property type="match status" value="1"/>
</dbReference>
<dbReference type="EMBL" id="JABFTP020000083">
    <property type="protein sequence ID" value="KAL3276237.1"/>
    <property type="molecule type" value="Genomic_DNA"/>
</dbReference>
<evidence type="ECO:0000256" key="3">
    <source>
        <dbReference type="ARBA" id="ARBA00030367"/>
    </source>
</evidence>
<keyword evidence="6" id="KW-1185">Reference proteome</keyword>
<evidence type="ECO:0000313" key="6">
    <source>
        <dbReference type="Proteomes" id="UP001516400"/>
    </source>
</evidence>
<evidence type="ECO:0000313" key="5">
    <source>
        <dbReference type="EMBL" id="KAL3276237.1"/>
    </source>
</evidence>
<feature type="compositionally biased region" description="Basic and acidic residues" evidence="4">
    <location>
        <begin position="9"/>
        <end position="26"/>
    </location>
</feature>
<accession>A0ABD2NCM7</accession>
<dbReference type="PANTHER" id="PTHR12775:SF0">
    <property type="entry name" value="REPLICATION TERMINATION FACTOR 2"/>
    <property type="match status" value="1"/>
</dbReference>
<dbReference type="Pfam" id="PF04641">
    <property type="entry name" value="Rtf2"/>
    <property type="match status" value="1"/>
</dbReference>
<evidence type="ECO:0000256" key="4">
    <source>
        <dbReference type="SAM" id="MobiDB-lite"/>
    </source>
</evidence>
<evidence type="ECO:0000256" key="2">
    <source>
        <dbReference type="ARBA" id="ARBA00015157"/>
    </source>
</evidence>
<comment type="caution">
    <text evidence="5">The sequence shown here is derived from an EMBL/GenBank/DDBJ whole genome shotgun (WGS) entry which is preliminary data.</text>
</comment>
<comment type="similarity">
    <text evidence="1">Belongs to the rtf2 family.</text>
</comment>
<organism evidence="5 6">
    <name type="scientific">Cryptolaemus montrouzieri</name>
    <dbReference type="NCBI Taxonomy" id="559131"/>
    <lineage>
        <taxon>Eukaryota</taxon>
        <taxon>Metazoa</taxon>
        <taxon>Ecdysozoa</taxon>
        <taxon>Arthropoda</taxon>
        <taxon>Hexapoda</taxon>
        <taxon>Insecta</taxon>
        <taxon>Pterygota</taxon>
        <taxon>Neoptera</taxon>
        <taxon>Endopterygota</taxon>
        <taxon>Coleoptera</taxon>
        <taxon>Polyphaga</taxon>
        <taxon>Cucujiformia</taxon>
        <taxon>Coccinelloidea</taxon>
        <taxon>Coccinellidae</taxon>
        <taxon>Scymninae</taxon>
        <taxon>Scymnini</taxon>
        <taxon>Cryptolaemus</taxon>
    </lineage>
</organism>
<name>A0ABD2NCM7_9CUCU</name>